<dbReference type="Proteomes" id="UP000054662">
    <property type="component" value="Unassembled WGS sequence"/>
</dbReference>
<evidence type="ECO:0000256" key="2">
    <source>
        <dbReference type="ARBA" id="ARBA00022475"/>
    </source>
</evidence>
<accession>A0A0W1A351</accession>
<keyword evidence="9" id="KW-1185">Reference proteome</keyword>
<comment type="caution">
    <text evidence="8">The sequence shown here is derived from an EMBL/GenBank/DDBJ whole genome shotgun (WGS) entry which is preliminary data.</text>
</comment>
<evidence type="ECO:0000313" key="8">
    <source>
        <dbReference type="EMBL" id="KTD75789.1"/>
    </source>
</evidence>
<comment type="subcellular location">
    <subcellularLocation>
        <location evidence="1">Cell membrane</location>
        <topology evidence="1">Multi-pass membrane protein</topology>
    </subcellularLocation>
</comment>
<dbReference type="InterPro" id="IPR036259">
    <property type="entry name" value="MFS_trans_sf"/>
</dbReference>
<dbReference type="InterPro" id="IPR020846">
    <property type="entry name" value="MFS_dom"/>
</dbReference>
<feature type="transmembrane region" description="Helical" evidence="6">
    <location>
        <begin position="101"/>
        <end position="122"/>
    </location>
</feature>
<dbReference type="PANTHER" id="PTHR43124">
    <property type="entry name" value="PURINE EFFLUX PUMP PBUE"/>
    <property type="match status" value="1"/>
</dbReference>
<evidence type="ECO:0000313" key="9">
    <source>
        <dbReference type="Proteomes" id="UP000054662"/>
    </source>
</evidence>
<dbReference type="GO" id="GO:0022857">
    <property type="term" value="F:transmembrane transporter activity"/>
    <property type="evidence" value="ECO:0007669"/>
    <property type="project" value="InterPro"/>
</dbReference>
<feature type="domain" description="Major facilitator superfamily (MFS) profile" evidence="7">
    <location>
        <begin position="7"/>
        <end position="409"/>
    </location>
</feature>
<name>A0A0W1A351_9GAMM</name>
<dbReference type="Gene3D" id="1.20.1720.10">
    <property type="entry name" value="Multidrug resistance protein D"/>
    <property type="match status" value="1"/>
</dbReference>
<dbReference type="EMBL" id="LNZC01000031">
    <property type="protein sequence ID" value="KTD75789.1"/>
    <property type="molecule type" value="Genomic_DNA"/>
</dbReference>
<keyword evidence="2" id="KW-1003">Cell membrane</keyword>
<feature type="transmembrane region" description="Helical" evidence="6">
    <location>
        <begin position="134"/>
        <end position="153"/>
    </location>
</feature>
<feature type="transmembrane region" description="Helical" evidence="6">
    <location>
        <begin position="344"/>
        <end position="364"/>
    </location>
</feature>
<evidence type="ECO:0000256" key="3">
    <source>
        <dbReference type="ARBA" id="ARBA00022692"/>
    </source>
</evidence>
<evidence type="ECO:0000256" key="6">
    <source>
        <dbReference type="SAM" id="Phobius"/>
    </source>
</evidence>
<feature type="transmembrane region" description="Helical" evidence="6">
    <location>
        <begin position="309"/>
        <end position="332"/>
    </location>
</feature>
<feature type="transmembrane region" description="Helical" evidence="6">
    <location>
        <begin position="45"/>
        <end position="64"/>
    </location>
</feature>
<keyword evidence="5 6" id="KW-0472">Membrane</keyword>
<feature type="transmembrane region" description="Helical" evidence="6">
    <location>
        <begin position="76"/>
        <end position="95"/>
    </location>
</feature>
<dbReference type="GO" id="GO:0005886">
    <property type="term" value="C:plasma membrane"/>
    <property type="evidence" value="ECO:0007669"/>
    <property type="project" value="UniProtKB-SubCell"/>
</dbReference>
<sequence>MSTMTKSRNSILFLGLLSAFSLVTFDLYQPSIPHITRLFQTTPYLSQLTLSIYLFVFGITHLFWGPLIDHFGRRAILPGSLLLALLGSVVCIFAPNITTLILGRTIQGFALCCSNLIAFSTSRDFEDEVERAKILSYISMIVSASPICAPVIGSLVFCYLGWQFNFILMAIIALILYIQSRRMLLESPFWSPPKTAFKPGKIFKTYKTLLGDSSLWSSAFIMMFSFTAVMLTVINSSYLIIDVLDFSPLAFGIIFIFNGVNIIVGNYLGIWLRTCFKMTTTIFMGNGLIILGGMAMLLCTELYGFSLEALSFALICNLGISVSAAPTMSLALSDFKENAGMATAFISTIRLLGSSILSMMVAYFLTKNIYALPIGLMCCGICGFYSSWLFLQHITRTENTPIEKIKASA</sequence>
<dbReference type="PANTHER" id="PTHR43124:SF3">
    <property type="entry name" value="CHLORAMPHENICOL EFFLUX PUMP RV0191"/>
    <property type="match status" value="1"/>
</dbReference>
<reference evidence="8 9" key="1">
    <citation type="submission" date="2015-11" db="EMBL/GenBank/DDBJ databases">
        <title>Genomic analysis of 38 Legionella species identifies large and diverse effector repertoires.</title>
        <authorList>
            <person name="Burstein D."/>
            <person name="Amaro F."/>
            <person name="Zusman T."/>
            <person name="Lifshitz Z."/>
            <person name="Cohen O."/>
            <person name="Gilbert J.A."/>
            <person name="Pupko T."/>
            <person name="Shuman H.A."/>
            <person name="Segal G."/>
        </authorList>
    </citation>
    <scope>NUCLEOTIDE SEQUENCE [LARGE SCALE GENOMIC DNA]</scope>
    <source>
        <strain evidence="8 9">ATCC 49508</strain>
    </source>
</reference>
<keyword evidence="4 6" id="KW-1133">Transmembrane helix</keyword>
<dbReference type="InterPro" id="IPR050189">
    <property type="entry name" value="MFS_Efflux_Transporters"/>
</dbReference>
<dbReference type="STRING" id="45076.Lwor_2355"/>
<feature type="transmembrane region" description="Helical" evidence="6">
    <location>
        <begin position="214"/>
        <end position="234"/>
    </location>
</feature>
<evidence type="ECO:0000256" key="4">
    <source>
        <dbReference type="ARBA" id="ARBA00022989"/>
    </source>
</evidence>
<feature type="transmembrane region" description="Helical" evidence="6">
    <location>
        <begin position="159"/>
        <end position="178"/>
    </location>
</feature>
<dbReference type="PROSITE" id="PS50850">
    <property type="entry name" value="MFS"/>
    <property type="match status" value="1"/>
</dbReference>
<dbReference type="PATRIC" id="fig|45076.6.peg.2590"/>
<dbReference type="SUPFAM" id="SSF103473">
    <property type="entry name" value="MFS general substrate transporter"/>
    <property type="match status" value="1"/>
</dbReference>
<evidence type="ECO:0000259" key="7">
    <source>
        <dbReference type="PROSITE" id="PS50850"/>
    </source>
</evidence>
<feature type="transmembrane region" description="Helical" evidence="6">
    <location>
        <begin position="246"/>
        <end position="270"/>
    </location>
</feature>
<protein>
    <submittedName>
        <fullName evidence="8">Multidrug resistance protein D</fullName>
    </submittedName>
</protein>
<dbReference type="InterPro" id="IPR011701">
    <property type="entry name" value="MFS"/>
</dbReference>
<gene>
    <name evidence="8" type="ORF">Lwor_2355</name>
</gene>
<proteinExistence type="predicted"/>
<feature type="transmembrane region" description="Helical" evidence="6">
    <location>
        <begin position="282"/>
        <end position="303"/>
    </location>
</feature>
<keyword evidence="3 6" id="KW-0812">Transmembrane</keyword>
<evidence type="ECO:0000256" key="5">
    <source>
        <dbReference type="ARBA" id="ARBA00023136"/>
    </source>
</evidence>
<organism evidence="8 9">
    <name type="scientific">Legionella worsleiensis</name>
    <dbReference type="NCBI Taxonomy" id="45076"/>
    <lineage>
        <taxon>Bacteria</taxon>
        <taxon>Pseudomonadati</taxon>
        <taxon>Pseudomonadota</taxon>
        <taxon>Gammaproteobacteria</taxon>
        <taxon>Legionellales</taxon>
        <taxon>Legionellaceae</taxon>
        <taxon>Legionella</taxon>
    </lineage>
</organism>
<dbReference type="Pfam" id="PF07690">
    <property type="entry name" value="MFS_1"/>
    <property type="match status" value="1"/>
</dbReference>
<feature type="transmembrane region" description="Helical" evidence="6">
    <location>
        <begin position="370"/>
        <end position="391"/>
    </location>
</feature>
<dbReference type="AlphaFoldDB" id="A0A0W1A351"/>
<evidence type="ECO:0000256" key="1">
    <source>
        <dbReference type="ARBA" id="ARBA00004651"/>
    </source>
</evidence>